<dbReference type="EC" id="4.2.1.17" evidence="4"/>
<dbReference type="EMBL" id="CP000698">
    <property type="protein sequence ID" value="ABQ25794.1"/>
    <property type="molecule type" value="Genomic_DNA"/>
</dbReference>
<accession>A5GED9</accession>
<comment type="subcellular location">
    <subcellularLocation>
        <location evidence="1">Peroxisome</location>
    </subcellularLocation>
</comment>
<evidence type="ECO:0000256" key="1">
    <source>
        <dbReference type="ARBA" id="ARBA00004275"/>
    </source>
</evidence>
<keyword evidence="4" id="KW-0456">Lyase</keyword>
<dbReference type="InterPro" id="IPR001753">
    <property type="entry name" value="Enoyl-CoA_hydra/iso"/>
</dbReference>
<organism evidence="4 5">
    <name type="scientific">Geotalea uraniireducens (strain Rf4)</name>
    <name type="common">Geobacter uraniireducens</name>
    <dbReference type="NCBI Taxonomy" id="351605"/>
    <lineage>
        <taxon>Bacteria</taxon>
        <taxon>Pseudomonadati</taxon>
        <taxon>Thermodesulfobacteriota</taxon>
        <taxon>Desulfuromonadia</taxon>
        <taxon>Geobacterales</taxon>
        <taxon>Geobacteraceae</taxon>
        <taxon>Geotalea</taxon>
    </lineage>
</organism>
<dbReference type="PANTHER" id="PTHR43684:SF1">
    <property type="entry name" value="ENOYL-COA DELTA ISOMERASE 2"/>
    <property type="match status" value="1"/>
</dbReference>
<sequence length="261" mass="27868">MSAASTNEQIQTDLRDGIFTICFNRPEKKNALNLAMYAALVDSLGEADRDDAVRVVLLTGNGECFTSGNDLADFMTAPPISAESPVMQFLAAISRFRKPLVAAVIGSAVGVGVTMLLHCDLVYAGTGAVLQLPFVNLGLCPEAGSTLLFPRLMGHQRAAELLLLGEPFSAEKACSVGIVNGVFPDVEVLAAARTKALQLAARPAAAVRLAKALLKKEYAASLEETIADEGAHFVKRLMSPEAGEALRAFMERRQPDFSRFK</sequence>
<protein>
    <submittedName>
        <fullName evidence="4">Enoyl-CoA hydratase</fullName>
        <ecNumber evidence="4">4.2.1.17</ecNumber>
    </submittedName>
</protein>
<proteinExistence type="predicted"/>
<dbReference type="Pfam" id="PF00378">
    <property type="entry name" value="ECH_1"/>
    <property type="match status" value="1"/>
</dbReference>
<dbReference type="STRING" id="351605.Gura_1598"/>
<evidence type="ECO:0000256" key="2">
    <source>
        <dbReference type="ARBA" id="ARBA00023140"/>
    </source>
</evidence>
<dbReference type="OrthoDB" id="5365311at2"/>
<dbReference type="RefSeq" id="WP_011938504.1">
    <property type="nucleotide sequence ID" value="NC_009483.1"/>
</dbReference>
<evidence type="ECO:0000313" key="4">
    <source>
        <dbReference type="EMBL" id="ABQ25794.1"/>
    </source>
</evidence>
<dbReference type="AlphaFoldDB" id="A5GED9"/>
<evidence type="ECO:0000256" key="3">
    <source>
        <dbReference type="ARBA" id="ARBA00023235"/>
    </source>
</evidence>
<dbReference type="GO" id="GO:0004165">
    <property type="term" value="F:delta(3)-delta(2)-enoyl-CoA isomerase activity"/>
    <property type="evidence" value="ECO:0007669"/>
    <property type="project" value="UniProtKB-ARBA"/>
</dbReference>
<dbReference type="KEGG" id="gur:Gura_1598"/>
<dbReference type="CDD" id="cd06558">
    <property type="entry name" value="crotonase-like"/>
    <property type="match status" value="1"/>
</dbReference>
<dbReference type="GO" id="GO:0004300">
    <property type="term" value="F:enoyl-CoA hydratase activity"/>
    <property type="evidence" value="ECO:0007669"/>
    <property type="project" value="UniProtKB-EC"/>
</dbReference>
<keyword evidence="3" id="KW-0413">Isomerase</keyword>
<evidence type="ECO:0000313" key="5">
    <source>
        <dbReference type="Proteomes" id="UP000006695"/>
    </source>
</evidence>
<dbReference type="HOGENOM" id="CLU_009834_7_2_7"/>
<dbReference type="PANTHER" id="PTHR43684">
    <property type="match status" value="1"/>
</dbReference>
<reference evidence="4 5" key="1">
    <citation type="submission" date="2007-05" db="EMBL/GenBank/DDBJ databases">
        <title>Complete sequence of Geobacter uraniireducens Rf4.</title>
        <authorList>
            <consortium name="US DOE Joint Genome Institute"/>
            <person name="Copeland A."/>
            <person name="Lucas S."/>
            <person name="Lapidus A."/>
            <person name="Barry K."/>
            <person name="Detter J.C."/>
            <person name="Glavina del Rio T."/>
            <person name="Hammon N."/>
            <person name="Israni S."/>
            <person name="Dalin E."/>
            <person name="Tice H."/>
            <person name="Pitluck S."/>
            <person name="Chertkov O."/>
            <person name="Brettin T."/>
            <person name="Bruce D."/>
            <person name="Han C."/>
            <person name="Schmutz J."/>
            <person name="Larimer F."/>
            <person name="Land M."/>
            <person name="Hauser L."/>
            <person name="Kyrpides N."/>
            <person name="Mikhailova N."/>
            <person name="Shelobolina E."/>
            <person name="Aklujkar M."/>
            <person name="Lovley D."/>
            <person name="Richardson P."/>
        </authorList>
    </citation>
    <scope>NUCLEOTIDE SEQUENCE [LARGE SCALE GENOMIC DNA]</scope>
    <source>
        <strain evidence="4 5">Rf4</strain>
    </source>
</reference>
<dbReference type="Gene3D" id="3.90.226.10">
    <property type="entry name" value="2-enoyl-CoA Hydratase, Chain A, domain 1"/>
    <property type="match status" value="1"/>
</dbReference>
<dbReference type="InterPro" id="IPR051053">
    <property type="entry name" value="ECH/Chromodomain_protein"/>
</dbReference>
<gene>
    <name evidence="4" type="ordered locus">Gura_1598</name>
</gene>
<name>A5GED9_GEOUR</name>
<dbReference type="Proteomes" id="UP000006695">
    <property type="component" value="Chromosome"/>
</dbReference>
<dbReference type="SUPFAM" id="SSF52096">
    <property type="entry name" value="ClpP/crotonase"/>
    <property type="match status" value="1"/>
</dbReference>
<keyword evidence="5" id="KW-1185">Reference proteome</keyword>
<dbReference type="InterPro" id="IPR029045">
    <property type="entry name" value="ClpP/crotonase-like_dom_sf"/>
</dbReference>
<keyword evidence="2" id="KW-0576">Peroxisome</keyword>